<evidence type="ECO:0008006" key="3">
    <source>
        <dbReference type="Google" id="ProtNLM"/>
    </source>
</evidence>
<keyword evidence="2" id="KW-1185">Reference proteome</keyword>
<comment type="caution">
    <text evidence="1">The sequence shown here is derived from an EMBL/GenBank/DDBJ whole genome shotgun (WGS) entry which is preliminary data.</text>
</comment>
<sequence>MSLLKILRLQPYATLAKDLPTPSAKALHDKVVRGNFVDAELMFGKLSGEARERAVYGYANLGDAVDAAAAWTKSAPRSALAHTLLGASLVIAGWKIRGSSYAEDVEQNAWRPFIEHLEAAKSALEKATELDTSAAEALAWLIHVGVGKSEDREQIDSWFEEGLRRQPTHWALHMKYFYVTTEKWGGSHNEMFAYAADCSAKSPPGSMLHALVAFAYSEYALALNSGQSSASLKTLRNDKNAKALVAALYKWVGAKPGELETKLMRVSSPFSSAGLNHFGAALYLCGATVEAKIVLAAMRGEIDSVPWAWIATSTKENAAPAFVYDKACRELGLEQDW</sequence>
<name>A0ABQ5YKY3_9NEIS</name>
<gene>
    <name evidence="1" type="ORF">GCM10007907_31570</name>
</gene>
<dbReference type="EMBL" id="BSOG01000004">
    <property type="protein sequence ID" value="GLR14367.1"/>
    <property type="molecule type" value="Genomic_DNA"/>
</dbReference>
<accession>A0ABQ5YKY3</accession>
<organism evidence="1 2">
    <name type="scientific">Chitinimonas prasina</name>
    <dbReference type="NCBI Taxonomy" id="1434937"/>
    <lineage>
        <taxon>Bacteria</taxon>
        <taxon>Pseudomonadati</taxon>
        <taxon>Pseudomonadota</taxon>
        <taxon>Betaproteobacteria</taxon>
        <taxon>Neisseriales</taxon>
        <taxon>Chitinibacteraceae</taxon>
        <taxon>Chitinimonas</taxon>
    </lineage>
</organism>
<evidence type="ECO:0000313" key="2">
    <source>
        <dbReference type="Proteomes" id="UP001156706"/>
    </source>
</evidence>
<evidence type="ECO:0000313" key="1">
    <source>
        <dbReference type="EMBL" id="GLR14367.1"/>
    </source>
</evidence>
<reference evidence="2" key="1">
    <citation type="journal article" date="2019" name="Int. J. Syst. Evol. Microbiol.">
        <title>The Global Catalogue of Microorganisms (GCM) 10K type strain sequencing project: providing services to taxonomists for standard genome sequencing and annotation.</title>
        <authorList>
            <consortium name="The Broad Institute Genomics Platform"/>
            <consortium name="The Broad Institute Genome Sequencing Center for Infectious Disease"/>
            <person name="Wu L."/>
            <person name="Ma J."/>
        </authorList>
    </citation>
    <scope>NUCLEOTIDE SEQUENCE [LARGE SCALE GENOMIC DNA]</scope>
    <source>
        <strain evidence="2">NBRC 110044</strain>
    </source>
</reference>
<protein>
    <recommendedName>
        <fullName evidence="3">DUF4034 domain-containing protein</fullName>
    </recommendedName>
</protein>
<dbReference type="Proteomes" id="UP001156706">
    <property type="component" value="Unassembled WGS sequence"/>
</dbReference>
<dbReference type="RefSeq" id="WP_284197441.1">
    <property type="nucleotide sequence ID" value="NZ_BSOG01000004.1"/>
</dbReference>
<proteinExistence type="predicted"/>